<dbReference type="GO" id="GO:0019239">
    <property type="term" value="F:deaminase activity"/>
    <property type="evidence" value="ECO:0007669"/>
    <property type="project" value="TreeGrafter"/>
</dbReference>
<sequence length="360" mass="38214">MSSETTRLSSVAGTVEDAYAGAFAALAETGLGPADVVQVVEYATKDALDSYERVENARAAALGGHQAPIATVGVEGLPQRGAELAVELTAFPGGGQLVQAHPDEGFHRGTMRIADEIVYLPSIHPHDGTSIVFADDFRGQYRYCLERAGELLKVAGVGLDTLVQTTDYTAQATRAQYPRCGRPRKELLGGTGSDGRPVHPGAAGIVIDQAVVPGAMASLDAIASTAPFRTVNPGWRRYETLTYKPGLATDRTLFMSGFGSLEPATQKCIFEGDLLAQAEYTYASIAAVLREAGLGETLPYGSVTRLVEYVTPGSVERYAEVAEIRRKYFGDTPALTSVVCSALLRPELLIEVVPTAVFPS</sequence>
<dbReference type="RefSeq" id="WP_103936190.1">
    <property type="nucleotide sequence ID" value="NZ_FNVO01000001.1"/>
</dbReference>
<protein>
    <submittedName>
        <fullName evidence="2">Enamine deaminase RidA, house cleaning of reactive enamine intermediates, YjgF/YER057c/UK114 family</fullName>
    </submittedName>
</protein>
<evidence type="ECO:0000256" key="1">
    <source>
        <dbReference type="ARBA" id="ARBA00010552"/>
    </source>
</evidence>
<organism evidence="2 3">
    <name type="scientific">Thermomonospora echinospora</name>
    <dbReference type="NCBI Taxonomy" id="1992"/>
    <lineage>
        <taxon>Bacteria</taxon>
        <taxon>Bacillati</taxon>
        <taxon>Actinomycetota</taxon>
        <taxon>Actinomycetes</taxon>
        <taxon>Streptosporangiales</taxon>
        <taxon>Thermomonosporaceae</taxon>
        <taxon>Thermomonospora</taxon>
    </lineage>
</organism>
<comment type="similarity">
    <text evidence="1">Belongs to the RutC family.</text>
</comment>
<dbReference type="Gene3D" id="3.30.1330.40">
    <property type="entry name" value="RutC-like"/>
    <property type="match status" value="3"/>
</dbReference>
<dbReference type="GO" id="GO:0005829">
    <property type="term" value="C:cytosol"/>
    <property type="evidence" value="ECO:0007669"/>
    <property type="project" value="TreeGrafter"/>
</dbReference>
<dbReference type="InterPro" id="IPR035959">
    <property type="entry name" value="RutC-like_sf"/>
</dbReference>
<keyword evidence="3" id="KW-1185">Reference proteome</keyword>
<evidence type="ECO:0000313" key="3">
    <source>
        <dbReference type="Proteomes" id="UP000236723"/>
    </source>
</evidence>
<dbReference type="AlphaFoldDB" id="A0A1H5U2E9"/>
<name>A0A1H5U2E9_9ACTN</name>
<gene>
    <name evidence="2" type="ORF">SAMN04489712_101816</name>
</gene>
<reference evidence="3" key="1">
    <citation type="submission" date="2016-10" db="EMBL/GenBank/DDBJ databases">
        <authorList>
            <person name="Varghese N."/>
            <person name="Submissions S."/>
        </authorList>
    </citation>
    <scope>NUCLEOTIDE SEQUENCE [LARGE SCALE GENOMIC DNA]</scope>
    <source>
        <strain evidence="3">DSM 43163</strain>
    </source>
</reference>
<dbReference type="Pfam" id="PF01042">
    <property type="entry name" value="Ribonuc_L-PSP"/>
    <property type="match status" value="1"/>
</dbReference>
<dbReference type="CDD" id="cd00448">
    <property type="entry name" value="YjgF_YER057c_UK114_family"/>
    <property type="match status" value="1"/>
</dbReference>
<dbReference type="EMBL" id="FNVO01000001">
    <property type="protein sequence ID" value="SEF68421.1"/>
    <property type="molecule type" value="Genomic_DNA"/>
</dbReference>
<dbReference type="OrthoDB" id="9808943at2"/>
<accession>A0A1H5U2E9</accession>
<dbReference type="PANTHER" id="PTHR11803">
    <property type="entry name" value="2-IMINOBUTANOATE/2-IMINOPROPANOATE DEAMINASE RIDA"/>
    <property type="match status" value="1"/>
</dbReference>
<dbReference type="Proteomes" id="UP000236723">
    <property type="component" value="Unassembled WGS sequence"/>
</dbReference>
<evidence type="ECO:0000313" key="2">
    <source>
        <dbReference type="EMBL" id="SEF68421.1"/>
    </source>
</evidence>
<dbReference type="InterPro" id="IPR006175">
    <property type="entry name" value="YjgF/YER057c/UK114"/>
</dbReference>
<dbReference type="SUPFAM" id="SSF55298">
    <property type="entry name" value="YjgF-like"/>
    <property type="match status" value="3"/>
</dbReference>
<proteinExistence type="inferred from homology"/>
<dbReference type="PANTHER" id="PTHR11803:SF58">
    <property type="entry name" value="PROTEIN HMF1-RELATED"/>
    <property type="match status" value="1"/>
</dbReference>